<dbReference type="InterPro" id="IPR013517">
    <property type="entry name" value="FG-GAP"/>
</dbReference>
<dbReference type="EMBL" id="BJYV01000001">
    <property type="protein sequence ID" value="GEO19484.1"/>
    <property type="molecule type" value="Genomic_DNA"/>
</dbReference>
<evidence type="ECO:0000313" key="5">
    <source>
        <dbReference type="EMBL" id="GEO19484.1"/>
    </source>
</evidence>
<evidence type="ECO:0000313" key="6">
    <source>
        <dbReference type="Proteomes" id="UP000321301"/>
    </source>
</evidence>
<sequence>MKKSPFLIKTKYLAIVFLLFISCQENKGFFLLPSSQTGIEFENTLIEDEFFNILTYEYFYNGAGVAAVDLDNDGLDDLVFTSNMGNCEIYANKGDFSFDNKTENSGISTVGKWATGVSIVDINQDGLRDIYLCFSGPYGAIKRKNELYINLGDFKFEEKAADFGLDDTGFSTQAAFFDYDRDGDLDMYLMNNMTDETGPNIIRPKRINGEMLNTDKLYKNNGDQTFTDVSDLSGITIEGYGLGLAIADINGDNWPDIFVSNDYLSNDILYLNQQDGTFINVAEKVFQHTSYSAMGNDIADFNNDAKLDIIEVDMLPHKNHRQKLMFGKTGHDRFTSEIKSGYDPQYMRNTLQLNRGLNHDSLPQFSEISFLAGMAATDWSWAPLWGDWDNDGWKDLFITNGYPRDITNRDFVDYRSNFHQLNSREKFEKLKELKGAHLSNFMFQNNQDLTFKDVSIDWGFDLPGYSSGMVYSDLNNDGQLDLVINNTYSKATVYKNNGQKNVENNFLKIKLTGKEGNLQALGTKIKLYAKGQTQYYEHFLTRGYQSSVSETIHFGLGQNLTIDSLLIQWPDGQQDKLLAIPSNQVLNLTYQNNSYKSEKNKASDSFAGTVKPLSNPLPLFTHKEQYYADFNLQPLLPHKHSQLGPGLAVADVNGDKLEDFYIGGAFGQSGILYSQRENKGFDSLSLPGENEQYEDMGSLFFDSDSDGDLDLYIVSGGNEFEEGSLHYKDRLFLNNGQGKYDLASNALPKIFASGSIVTAADFDKDGDMDLFVGGRLTPNSYPLPGTSQFLINDKGVFTEVSNSIVPGLQHIGMVTSAIWTDYNQDNWMDLIVVGEWMEITLFENQQGQLVLKKELPGLEGSSGWWNSITGADINQDGLTDYIVGNLGLNSRYKTTTENPLQIHWGDIDNNGYMESIISYVEDGKRYPVHPRDDLFQQIPQLKKKFSSFRSYAEATLPSLLGQAFLDSTKNSFEASTFSSILLINKGEKGFERIPLPNLAQLSPVFGIETGDFDGNGLMEILLVGNFHSSEVITGHYDASYGLRLEYSADEKIHIKKDLPWLSGDVRGIVPIYIGSEKELMYLVAKNNQPAQWVKIPGYPFGSAPLPDVTGAVYAKMHFKNGKSRVKEFYNGSGYLSQHSNLIFPEKDLEKVVYYDINGTPIKEHHL</sequence>
<dbReference type="InterPro" id="IPR028994">
    <property type="entry name" value="Integrin_alpha_N"/>
</dbReference>
<evidence type="ECO:0000256" key="3">
    <source>
        <dbReference type="ARBA" id="ARBA00023180"/>
    </source>
</evidence>
<dbReference type="PANTHER" id="PTHR16026">
    <property type="entry name" value="CARTILAGE ACIDIC PROTEIN 1"/>
    <property type="match status" value="1"/>
</dbReference>
<evidence type="ECO:0000256" key="1">
    <source>
        <dbReference type="ARBA" id="ARBA00022729"/>
    </source>
</evidence>
<dbReference type="SMART" id="SM00191">
    <property type="entry name" value="Int_alpha"/>
    <property type="match status" value="3"/>
</dbReference>
<name>A0A512C5J1_9BACT</name>
<keyword evidence="1" id="KW-0732">Signal</keyword>
<keyword evidence="3" id="KW-0325">Glycoprotein</keyword>
<accession>A0A512C5J1</accession>
<dbReference type="Proteomes" id="UP000321301">
    <property type="component" value="Unassembled WGS sequence"/>
</dbReference>
<dbReference type="AlphaFoldDB" id="A0A512C5J1"/>
<dbReference type="SUPFAM" id="SSF69318">
    <property type="entry name" value="Integrin alpha N-terminal domain"/>
    <property type="match status" value="2"/>
</dbReference>
<evidence type="ECO:0000256" key="2">
    <source>
        <dbReference type="ARBA" id="ARBA00022737"/>
    </source>
</evidence>
<protein>
    <recommendedName>
        <fullName evidence="4">ASPIC/UnbV domain-containing protein</fullName>
    </recommendedName>
</protein>
<dbReference type="Pfam" id="PF13517">
    <property type="entry name" value="FG-GAP_3"/>
    <property type="match status" value="4"/>
</dbReference>
<dbReference type="PANTHER" id="PTHR16026:SF0">
    <property type="entry name" value="CARTILAGE ACIDIC PROTEIN 1"/>
    <property type="match status" value="1"/>
</dbReference>
<dbReference type="RefSeq" id="WP_146946828.1">
    <property type="nucleotide sequence ID" value="NZ_BJYV01000001.1"/>
</dbReference>
<reference evidence="5 6" key="1">
    <citation type="submission" date="2019-07" db="EMBL/GenBank/DDBJ databases">
        <title>Whole genome shotgun sequence of Cyclobacterium qasimii NBRC 106168.</title>
        <authorList>
            <person name="Hosoyama A."/>
            <person name="Uohara A."/>
            <person name="Ohji S."/>
            <person name="Ichikawa N."/>
        </authorList>
    </citation>
    <scope>NUCLEOTIDE SEQUENCE [LARGE SCALE GENOMIC DNA]</scope>
    <source>
        <strain evidence="5 6">NBRC 106168</strain>
    </source>
</reference>
<dbReference type="InterPro" id="IPR027039">
    <property type="entry name" value="Crtac1"/>
</dbReference>
<dbReference type="Pfam" id="PF07593">
    <property type="entry name" value="UnbV_ASPIC"/>
    <property type="match status" value="1"/>
</dbReference>
<keyword evidence="2" id="KW-0677">Repeat</keyword>
<organism evidence="5 6">
    <name type="scientific">Cyclobacterium qasimii</name>
    <dbReference type="NCBI Taxonomy" id="1350429"/>
    <lineage>
        <taxon>Bacteria</taxon>
        <taxon>Pseudomonadati</taxon>
        <taxon>Bacteroidota</taxon>
        <taxon>Cytophagia</taxon>
        <taxon>Cytophagales</taxon>
        <taxon>Cyclobacteriaceae</taxon>
        <taxon>Cyclobacterium</taxon>
    </lineage>
</organism>
<comment type="caution">
    <text evidence="5">The sequence shown here is derived from an EMBL/GenBank/DDBJ whole genome shotgun (WGS) entry which is preliminary data.</text>
</comment>
<proteinExistence type="predicted"/>
<dbReference type="Gene3D" id="2.130.10.130">
    <property type="entry name" value="Integrin alpha, N-terminal"/>
    <property type="match status" value="3"/>
</dbReference>
<gene>
    <name evidence="5" type="ORF">CQA01_00180</name>
</gene>
<dbReference type="InterPro" id="IPR011519">
    <property type="entry name" value="UnbV_ASPIC"/>
</dbReference>
<dbReference type="PROSITE" id="PS51257">
    <property type="entry name" value="PROKAR_LIPOPROTEIN"/>
    <property type="match status" value="1"/>
</dbReference>
<evidence type="ECO:0000259" key="4">
    <source>
        <dbReference type="Pfam" id="PF07593"/>
    </source>
</evidence>
<feature type="domain" description="ASPIC/UnbV" evidence="4">
    <location>
        <begin position="520"/>
        <end position="586"/>
    </location>
</feature>
<keyword evidence="6" id="KW-1185">Reference proteome</keyword>
<dbReference type="InterPro" id="IPR013519">
    <property type="entry name" value="Int_alpha_beta-p"/>
</dbReference>